<dbReference type="AlphaFoldDB" id="A0A4Y8KX58"/>
<dbReference type="InterPro" id="IPR051158">
    <property type="entry name" value="Metallophosphoesterase_sf"/>
</dbReference>
<evidence type="ECO:0000259" key="2">
    <source>
        <dbReference type="Pfam" id="PF00149"/>
    </source>
</evidence>
<dbReference type="STRING" id="1121485.GCA_000426485_01374"/>
<feature type="transmembrane region" description="Helical" evidence="1">
    <location>
        <begin position="110"/>
        <end position="129"/>
    </location>
</feature>
<dbReference type="Proteomes" id="UP000297861">
    <property type="component" value="Unassembled WGS sequence"/>
</dbReference>
<feature type="transmembrane region" description="Helical" evidence="1">
    <location>
        <begin position="33"/>
        <end position="54"/>
    </location>
</feature>
<dbReference type="InterPro" id="IPR029052">
    <property type="entry name" value="Metallo-depent_PP-like"/>
</dbReference>
<dbReference type="RefSeq" id="WP_134437171.1">
    <property type="nucleotide sequence ID" value="NZ_SOML01000011.1"/>
</dbReference>
<dbReference type="OrthoDB" id="9780884at2"/>
<evidence type="ECO:0000256" key="1">
    <source>
        <dbReference type="SAM" id="Phobius"/>
    </source>
</evidence>
<evidence type="ECO:0000313" key="3">
    <source>
        <dbReference type="EMBL" id="TFD94221.1"/>
    </source>
</evidence>
<dbReference type="InterPro" id="IPR004843">
    <property type="entry name" value="Calcineurin-like_PHP"/>
</dbReference>
<comment type="caution">
    <text evidence="3">The sequence shown here is derived from an EMBL/GenBank/DDBJ whole genome shotgun (WGS) entry which is preliminary data.</text>
</comment>
<evidence type="ECO:0000313" key="4">
    <source>
        <dbReference type="Proteomes" id="UP000297861"/>
    </source>
</evidence>
<dbReference type="PANTHER" id="PTHR31302">
    <property type="entry name" value="TRANSMEMBRANE PROTEIN WITH METALLOPHOSPHOESTERASE DOMAIN-RELATED"/>
    <property type="match status" value="1"/>
</dbReference>
<protein>
    <submittedName>
        <fullName evidence="3">Metallophosphoesterase</fullName>
    </submittedName>
</protein>
<feature type="transmembrane region" description="Helical" evidence="1">
    <location>
        <begin position="66"/>
        <end position="90"/>
    </location>
</feature>
<keyword evidence="1" id="KW-0472">Membrane</keyword>
<keyword evidence="1" id="KW-1133">Transmembrane helix</keyword>
<dbReference type="Pfam" id="PF00149">
    <property type="entry name" value="Metallophos"/>
    <property type="match status" value="1"/>
</dbReference>
<reference evidence="3 4" key="1">
    <citation type="submission" date="2019-03" db="EMBL/GenBank/DDBJ databases">
        <title>San Antonio Military Medical Center submission to MRSN (WRAIR), pending publication.</title>
        <authorList>
            <person name="Blyth D.M."/>
            <person name="Mccarthy S.L."/>
            <person name="Schall S.E."/>
            <person name="Stam J.A."/>
            <person name="Ong A.C."/>
            <person name="Mcgann P.T."/>
        </authorList>
    </citation>
    <scope>NUCLEOTIDE SEQUENCE [LARGE SCALE GENOMIC DNA]</scope>
    <source>
        <strain evidence="3 4">MRSN571793</strain>
    </source>
</reference>
<name>A0A4Y8KX58_9BACT</name>
<keyword evidence="4" id="KW-1185">Reference proteome</keyword>
<feature type="domain" description="Calcineurin-like phosphoesterase" evidence="2">
    <location>
        <begin position="153"/>
        <end position="315"/>
    </location>
</feature>
<dbReference type="EMBL" id="SOML01000011">
    <property type="protein sequence ID" value="TFD94221.1"/>
    <property type="molecule type" value="Genomic_DNA"/>
</dbReference>
<organism evidence="3 4">
    <name type="scientific">Dysgonomonas capnocytophagoides</name>
    <dbReference type="NCBI Taxonomy" id="45254"/>
    <lineage>
        <taxon>Bacteria</taxon>
        <taxon>Pseudomonadati</taxon>
        <taxon>Bacteroidota</taxon>
        <taxon>Bacteroidia</taxon>
        <taxon>Bacteroidales</taxon>
        <taxon>Dysgonomonadaceae</taxon>
        <taxon>Dysgonomonas</taxon>
    </lineage>
</organism>
<dbReference type="Gene3D" id="3.60.21.10">
    <property type="match status" value="1"/>
</dbReference>
<dbReference type="PANTHER" id="PTHR31302:SF0">
    <property type="entry name" value="TRANSMEMBRANE PROTEIN WITH METALLOPHOSPHOESTERASE DOMAIN"/>
    <property type="match status" value="1"/>
</dbReference>
<dbReference type="CDD" id="cd07385">
    <property type="entry name" value="MPP_YkuE_C"/>
    <property type="match status" value="1"/>
</dbReference>
<dbReference type="SUPFAM" id="SSF56300">
    <property type="entry name" value="Metallo-dependent phosphatases"/>
    <property type="match status" value="1"/>
</dbReference>
<accession>A0A4Y8KX58</accession>
<dbReference type="GO" id="GO:0016787">
    <property type="term" value="F:hydrolase activity"/>
    <property type="evidence" value="ECO:0007669"/>
    <property type="project" value="InterPro"/>
</dbReference>
<sequence>MRILFFVFILLLFLGGNYYVFYRTWTIIPTSNIARICLIVLAVILIGSLILTFAAGEHLPISLTSVLYKIGTSWIFIFLYFLIFNLLMDLIRATRLIPKNTLSHYTQDNWLSFALMVGFIGLLMFCGYLKYRIKERVDIPLSIEKNIPANDSLKIVAVSDLHLGYSIGKKELQNWVKLINREEPDIVLIAGDLVDNSIRPVLDENLAEDLRAIKSRYGVYAIMGNHDYMAGVDNSTRFMADANIKLLRDKTVLIDSLFYIVGRDDKTNPHRKNLDQLMTGVDKTKPVFLLDHQPYNLEEAEQNGVDFQFSGHTHRGQVWPISLITDAIYEDSYGSLKKGGTNIYVSSGIGIWGGKFRIGTQSEYVVITLKGKDK</sequence>
<keyword evidence="1" id="KW-0812">Transmembrane</keyword>
<proteinExistence type="predicted"/>
<gene>
    <name evidence="3" type="ORF">E2605_15790</name>
</gene>